<accession>A0A1F8GU38</accession>
<keyword evidence="3 5" id="KW-0479">Metal-binding</keyword>
<feature type="domain" description="Manganese/iron superoxide dismutase N-terminal" evidence="7">
    <location>
        <begin position="17"/>
        <end position="86"/>
    </location>
</feature>
<dbReference type="Gene3D" id="1.10.287.990">
    <property type="entry name" value="Fe,Mn superoxide dismutase (SOD) domain"/>
    <property type="match status" value="1"/>
</dbReference>
<evidence type="ECO:0000256" key="5">
    <source>
        <dbReference type="PIRSR" id="PIRSR000349-1"/>
    </source>
</evidence>
<proteinExistence type="inferred from homology"/>
<evidence type="ECO:0000259" key="7">
    <source>
        <dbReference type="Pfam" id="PF00081"/>
    </source>
</evidence>
<feature type="binding site" evidence="5">
    <location>
        <position position="79"/>
    </location>
    <ligand>
        <name>Mn(2+)</name>
        <dbReference type="ChEBI" id="CHEBI:29035"/>
    </ligand>
</feature>
<dbReference type="InterPro" id="IPR036324">
    <property type="entry name" value="Mn/Fe_SOD_N_sf"/>
</dbReference>
<keyword evidence="4 6" id="KW-0560">Oxidoreductase</keyword>
<dbReference type="Pfam" id="PF00081">
    <property type="entry name" value="Sod_Fe_N"/>
    <property type="match status" value="1"/>
</dbReference>
<name>A0A1F8GU38_9BACT</name>
<dbReference type="InterPro" id="IPR001189">
    <property type="entry name" value="Mn/Fe_SOD"/>
</dbReference>
<comment type="catalytic activity">
    <reaction evidence="6">
        <text>2 superoxide + 2 H(+) = H2O2 + O2</text>
        <dbReference type="Rhea" id="RHEA:20696"/>
        <dbReference type="ChEBI" id="CHEBI:15378"/>
        <dbReference type="ChEBI" id="CHEBI:15379"/>
        <dbReference type="ChEBI" id="CHEBI:16240"/>
        <dbReference type="ChEBI" id="CHEBI:18421"/>
        <dbReference type="EC" id="1.15.1.1"/>
    </reaction>
</comment>
<comment type="caution">
    <text evidence="9">The sequence shown here is derived from an EMBL/GenBank/DDBJ whole genome shotgun (WGS) entry which is preliminary data.</text>
</comment>
<comment type="function">
    <text evidence="6">Destroys radicals which are normally produced within the cells and which are toxic to biological systems.</text>
</comment>
<dbReference type="Proteomes" id="UP000179047">
    <property type="component" value="Unassembled WGS sequence"/>
</dbReference>
<dbReference type="EMBL" id="MGKP01000023">
    <property type="protein sequence ID" value="OGN28138.1"/>
    <property type="molecule type" value="Genomic_DNA"/>
</dbReference>
<dbReference type="SUPFAM" id="SSF54719">
    <property type="entry name" value="Fe,Mn superoxide dismutase (SOD), C-terminal domain"/>
    <property type="match status" value="1"/>
</dbReference>
<dbReference type="GO" id="GO:0046872">
    <property type="term" value="F:metal ion binding"/>
    <property type="evidence" value="ECO:0007669"/>
    <property type="project" value="UniProtKB-KW"/>
</dbReference>
<dbReference type="SUPFAM" id="SSF46609">
    <property type="entry name" value="Fe,Mn superoxide dismutase (SOD), N-terminal domain"/>
    <property type="match status" value="1"/>
</dbReference>
<reference evidence="9 10" key="1">
    <citation type="journal article" date="2016" name="Nat. Commun.">
        <title>Thousands of microbial genomes shed light on interconnected biogeochemical processes in an aquifer system.</title>
        <authorList>
            <person name="Anantharaman K."/>
            <person name="Brown C.T."/>
            <person name="Hug L.A."/>
            <person name="Sharon I."/>
            <person name="Castelle C.J."/>
            <person name="Probst A.J."/>
            <person name="Thomas B.C."/>
            <person name="Singh A."/>
            <person name="Wilkins M.J."/>
            <person name="Karaoz U."/>
            <person name="Brodie E.L."/>
            <person name="Williams K.H."/>
            <person name="Hubbard S.S."/>
            <person name="Banfield J.F."/>
        </authorList>
    </citation>
    <scope>NUCLEOTIDE SEQUENCE [LARGE SCALE GENOMIC DNA]</scope>
</reference>
<dbReference type="InterPro" id="IPR019832">
    <property type="entry name" value="Mn/Fe_SOD_C"/>
</dbReference>
<dbReference type="InterPro" id="IPR050265">
    <property type="entry name" value="Fe/Mn_Superoxide_Dismutase"/>
</dbReference>
<sequence length="203" mass="23271">MAYDPKSLKFSKELSGISAKTMAIHHDKLYTGYVKKVNEIGERFAELRNAGKVEGNATYSELRALKTDETFARNGAYLHEWYFDGLGGDGDWKQAPELCKAMIEKWGSVEDSFKYMSECGMASRGWAILCWDIKNQKVMQYNADAHNQGGVWGCIPIIVLDVYEHAYFIDFGSDRKAYIEAFWKNFDWAAAEELYLKVRDIKL</sequence>
<feature type="domain" description="Manganese/iron superoxide dismutase C-terminal" evidence="8">
    <location>
        <begin position="97"/>
        <end position="193"/>
    </location>
</feature>
<dbReference type="PANTHER" id="PTHR11404:SF6">
    <property type="entry name" value="SUPEROXIDE DISMUTASE [MN], MITOCHONDRIAL"/>
    <property type="match status" value="1"/>
</dbReference>
<feature type="binding site" evidence="5">
    <location>
        <position position="161"/>
    </location>
    <ligand>
        <name>Mn(2+)</name>
        <dbReference type="ChEBI" id="CHEBI:29035"/>
    </ligand>
</feature>
<dbReference type="InterPro" id="IPR036314">
    <property type="entry name" value="SOD_C_sf"/>
</dbReference>
<evidence type="ECO:0000313" key="10">
    <source>
        <dbReference type="Proteomes" id="UP000179047"/>
    </source>
</evidence>
<dbReference type="STRING" id="1802701.A3A33_02170"/>
<dbReference type="InterPro" id="IPR019831">
    <property type="entry name" value="Mn/Fe_SOD_N"/>
</dbReference>
<feature type="binding site" evidence="5">
    <location>
        <position position="25"/>
    </location>
    <ligand>
        <name>Mn(2+)</name>
        <dbReference type="ChEBI" id="CHEBI:29035"/>
    </ligand>
</feature>
<dbReference type="PANTHER" id="PTHR11404">
    <property type="entry name" value="SUPEROXIDE DISMUTASE 2"/>
    <property type="match status" value="1"/>
</dbReference>
<evidence type="ECO:0000256" key="2">
    <source>
        <dbReference type="ARBA" id="ARBA00012682"/>
    </source>
</evidence>
<gene>
    <name evidence="9" type="ORF">A3A33_02170</name>
</gene>
<evidence type="ECO:0000256" key="6">
    <source>
        <dbReference type="RuleBase" id="RU000414"/>
    </source>
</evidence>
<feature type="binding site" evidence="5">
    <location>
        <position position="165"/>
    </location>
    <ligand>
        <name>Mn(2+)</name>
        <dbReference type="ChEBI" id="CHEBI:29035"/>
    </ligand>
</feature>
<evidence type="ECO:0000256" key="1">
    <source>
        <dbReference type="ARBA" id="ARBA00008714"/>
    </source>
</evidence>
<evidence type="ECO:0000313" key="9">
    <source>
        <dbReference type="EMBL" id="OGN28138.1"/>
    </source>
</evidence>
<dbReference type="Pfam" id="PF02777">
    <property type="entry name" value="Sod_Fe_C"/>
    <property type="match status" value="1"/>
</dbReference>
<organism evidence="9 10">
    <name type="scientific">Candidatus Yanofskybacteria bacterium RIFCSPLOWO2_01_FULL_49_25</name>
    <dbReference type="NCBI Taxonomy" id="1802701"/>
    <lineage>
        <taxon>Bacteria</taxon>
        <taxon>Candidatus Yanofskyibacteriota</taxon>
    </lineage>
</organism>
<protein>
    <recommendedName>
        <fullName evidence="2 6">Superoxide dismutase</fullName>
        <ecNumber evidence="2 6">1.15.1.1</ecNumber>
    </recommendedName>
</protein>
<dbReference type="Gene3D" id="3.55.40.20">
    <property type="entry name" value="Iron/manganese superoxide dismutase, C-terminal domain"/>
    <property type="match status" value="1"/>
</dbReference>
<dbReference type="PIRSF" id="PIRSF000349">
    <property type="entry name" value="SODismutase"/>
    <property type="match status" value="1"/>
</dbReference>
<comment type="similarity">
    <text evidence="1 6">Belongs to the iron/manganese superoxide dismutase family.</text>
</comment>
<dbReference type="AlphaFoldDB" id="A0A1F8GU38"/>
<evidence type="ECO:0000256" key="4">
    <source>
        <dbReference type="ARBA" id="ARBA00023002"/>
    </source>
</evidence>
<dbReference type="EC" id="1.15.1.1" evidence="2 6"/>
<evidence type="ECO:0000256" key="3">
    <source>
        <dbReference type="ARBA" id="ARBA00022723"/>
    </source>
</evidence>
<dbReference type="GO" id="GO:0004784">
    <property type="term" value="F:superoxide dismutase activity"/>
    <property type="evidence" value="ECO:0007669"/>
    <property type="project" value="UniProtKB-EC"/>
</dbReference>
<evidence type="ECO:0000259" key="8">
    <source>
        <dbReference type="Pfam" id="PF02777"/>
    </source>
</evidence>